<name>A0AAD5CRW2_AMBAR</name>
<reference evidence="2" key="1">
    <citation type="submission" date="2022-06" db="EMBL/GenBank/DDBJ databases">
        <title>Uncovering the hologenomic basis of an extraordinary plant invasion.</title>
        <authorList>
            <person name="Bieker V.C."/>
            <person name="Martin M.D."/>
            <person name="Gilbert T."/>
            <person name="Hodgins K."/>
            <person name="Battlay P."/>
            <person name="Petersen B."/>
            <person name="Wilson J."/>
        </authorList>
    </citation>
    <scope>NUCLEOTIDE SEQUENCE</scope>
    <source>
        <strain evidence="2">AA19_3_7</strain>
        <tissue evidence="2">Leaf</tissue>
    </source>
</reference>
<keyword evidence="3" id="KW-1185">Reference proteome</keyword>
<comment type="caution">
    <text evidence="2">The sequence shown here is derived from an EMBL/GenBank/DDBJ whole genome shotgun (WGS) entry which is preliminary data.</text>
</comment>
<evidence type="ECO:0000256" key="1">
    <source>
        <dbReference type="SAM" id="MobiDB-lite"/>
    </source>
</evidence>
<evidence type="ECO:0000313" key="3">
    <source>
        <dbReference type="Proteomes" id="UP001206925"/>
    </source>
</evidence>
<accession>A0AAD5CRW2</accession>
<organism evidence="2 3">
    <name type="scientific">Ambrosia artemisiifolia</name>
    <name type="common">Common ragweed</name>
    <dbReference type="NCBI Taxonomy" id="4212"/>
    <lineage>
        <taxon>Eukaryota</taxon>
        <taxon>Viridiplantae</taxon>
        <taxon>Streptophyta</taxon>
        <taxon>Embryophyta</taxon>
        <taxon>Tracheophyta</taxon>
        <taxon>Spermatophyta</taxon>
        <taxon>Magnoliopsida</taxon>
        <taxon>eudicotyledons</taxon>
        <taxon>Gunneridae</taxon>
        <taxon>Pentapetalae</taxon>
        <taxon>asterids</taxon>
        <taxon>campanulids</taxon>
        <taxon>Asterales</taxon>
        <taxon>Asteraceae</taxon>
        <taxon>Asteroideae</taxon>
        <taxon>Heliantheae alliance</taxon>
        <taxon>Heliantheae</taxon>
        <taxon>Ambrosia</taxon>
    </lineage>
</organism>
<feature type="region of interest" description="Disordered" evidence="1">
    <location>
        <begin position="29"/>
        <end position="55"/>
    </location>
</feature>
<proteinExistence type="predicted"/>
<dbReference type="EMBL" id="JAMZMK010006822">
    <property type="protein sequence ID" value="KAI7747168.1"/>
    <property type="molecule type" value="Genomic_DNA"/>
</dbReference>
<sequence length="55" mass="6209">MEDHDHTLWPSFVLKQIKIQKKALTEVMTGEDANGRNWVGTDKLPGDASSEKSMH</sequence>
<dbReference type="Proteomes" id="UP001206925">
    <property type="component" value="Unassembled WGS sequence"/>
</dbReference>
<evidence type="ECO:0000313" key="2">
    <source>
        <dbReference type="EMBL" id="KAI7747168.1"/>
    </source>
</evidence>
<dbReference type="AlphaFoldDB" id="A0AAD5CRW2"/>
<protein>
    <submittedName>
        <fullName evidence="2">Uncharacterized protein</fullName>
    </submittedName>
</protein>
<gene>
    <name evidence="2" type="ORF">M8C21_006611</name>
</gene>